<evidence type="ECO:0000256" key="1">
    <source>
        <dbReference type="ARBA" id="ARBA00004985"/>
    </source>
</evidence>
<dbReference type="NCBIfam" id="TIGR00407">
    <property type="entry name" value="proA"/>
    <property type="match status" value="1"/>
</dbReference>
<dbReference type="EC" id="1.2.1.41" evidence="7"/>
<evidence type="ECO:0000313" key="9">
    <source>
        <dbReference type="EMBL" id="TCS84217.1"/>
    </source>
</evidence>
<evidence type="ECO:0000256" key="5">
    <source>
        <dbReference type="ARBA" id="ARBA00023002"/>
    </source>
</evidence>
<dbReference type="FunFam" id="3.40.309.10:FF:000006">
    <property type="entry name" value="Gamma-glutamyl phosphate reductase"/>
    <property type="match status" value="1"/>
</dbReference>
<keyword evidence="3 7" id="KW-0641">Proline biosynthesis</keyword>
<dbReference type="GO" id="GO:0050661">
    <property type="term" value="F:NADP binding"/>
    <property type="evidence" value="ECO:0007669"/>
    <property type="project" value="InterPro"/>
</dbReference>
<dbReference type="GO" id="GO:0004350">
    <property type="term" value="F:glutamate-5-semialdehyde dehydrogenase activity"/>
    <property type="evidence" value="ECO:0007669"/>
    <property type="project" value="UniProtKB-UniRule"/>
</dbReference>
<gene>
    <name evidence="7" type="primary">proA</name>
    <name evidence="9" type="ORF">EDD72_102261</name>
</gene>
<keyword evidence="5 7" id="KW-0560">Oxidoreductase</keyword>
<comment type="function">
    <text evidence="7">Catalyzes the NADPH-dependent reduction of L-glutamate 5-phosphate into L-glutamate 5-semialdehyde and phosphate. The product spontaneously undergoes cyclization to form 1-pyrroline-5-carboxylate.</text>
</comment>
<dbReference type="InterPro" id="IPR012134">
    <property type="entry name" value="Glu-5-SA_DH"/>
</dbReference>
<dbReference type="PANTHER" id="PTHR11063">
    <property type="entry name" value="GLUTAMATE SEMIALDEHYDE DEHYDROGENASE"/>
    <property type="match status" value="1"/>
</dbReference>
<evidence type="ECO:0000256" key="4">
    <source>
        <dbReference type="ARBA" id="ARBA00022857"/>
    </source>
</evidence>
<dbReference type="InterPro" id="IPR016162">
    <property type="entry name" value="Ald_DH_N"/>
</dbReference>
<evidence type="ECO:0000256" key="3">
    <source>
        <dbReference type="ARBA" id="ARBA00022650"/>
    </source>
</evidence>
<dbReference type="Gene3D" id="3.40.309.10">
    <property type="entry name" value="Aldehyde Dehydrogenase, Chain A, domain 2"/>
    <property type="match status" value="1"/>
</dbReference>
<dbReference type="InterPro" id="IPR016163">
    <property type="entry name" value="Ald_DH_C"/>
</dbReference>
<dbReference type="EMBL" id="SMAB01000002">
    <property type="protein sequence ID" value="TCS84217.1"/>
    <property type="molecule type" value="Genomic_DNA"/>
</dbReference>
<comment type="pathway">
    <text evidence="1 7">Amino-acid biosynthesis; L-proline biosynthesis; L-glutamate 5-semialdehyde from L-glutamate: step 2/2.</text>
</comment>
<dbReference type="CDD" id="cd07079">
    <property type="entry name" value="ALDH_F18-19_ProA-GPR"/>
    <property type="match status" value="1"/>
</dbReference>
<proteinExistence type="inferred from homology"/>
<dbReference type="AlphaFoldDB" id="A0A4R3KKP3"/>
<evidence type="ECO:0000256" key="6">
    <source>
        <dbReference type="ARBA" id="ARBA00049024"/>
    </source>
</evidence>
<keyword evidence="7" id="KW-0963">Cytoplasm</keyword>
<dbReference type="NCBIfam" id="NF001221">
    <property type="entry name" value="PRK00197.1"/>
    <property type="match status" value="1"/>
</dbReference>
<dbReference type="InterPro" id="IPR000965">
    <property type="entry name" value="GPR_dom"/>
</dbReference>
<dbReference type="Proteomes" id="UP000295788">
    <property type="component" value="Unassembled WGS sequence"/>
</dbReference>
<reference evidence="9 10" key="1">
    <citation type="submission" date="2019-03" db="EMBL/GenBank/DDBJ databases">
        <title>Genomic Encyclopedia of Type Strains, Phase IV (KMG-IV): sequencing the most valuable type-strain genomes for metagenomic binning, comparative biology and taxonomic classification.</title>
        <authorList>
            <person name="Goeker M."/>
        </authorList>
    </citation>
    <scope>NUCLEOTIDE SEQUENCE [LARGE SCALE GENOMIC DNA]</scope>
    <source>
        <strain evidence="9 10">DSM 23802</strain>
    </source>
</reference>
<dbReference type="InterPro" id="IPR015590">
    <property type="entry name" value="Aldehyde_DH_dom"/>
</dbReference>
<dbReference type="InterPro" id="IPR016161">
    <property type="entry name" value="Ald_DH/histidinol_DH"/>
</dbReference>
<sequence>MDELVIKGQKAKIAAQDLAIIPTEKKNEALRLIANELMDKRSFIIQENEKDLNNGRFSGLSQSILDRLMLNEKRIEEMVKSLQILIDLDDPIGEIIESWERPNGLRIKKVRVPLGVIGMIYEARPNVTVDAASLAIKTGNAILLRGSSSAIHSNKAIIQVIHDALRKTVIPPFSVQLIEEKGHEITDRMLRLHGYIDVLIPRGSAKFIQYVVENSSLPVIETGAGNCHVYIDQDANYEMAKQIIINAKTQRPSVCNAAETLLVHRDFARNHLPELITSLEELNVECRGCTQTISMLPHLTQATEEDWATEYLDLILAVKVVENVDEAIEHINRYGTKHSEVIVTNNRNDAKKFMESVDAAVVYHNASSRFTDGFEFGFGAEIGISTQKLHARGPMGLKALTSYKYMVLGNGQIR</sequence>
<name>A0A4R3KKP3_9BACI</name>
<evidence type="ECO:0000256" key="2">
    <source>
        <dbReference type="ARBA" id="ARBA00022605"/>
    </source>
</evidence>
<keyword evidence="4 7" id="KW-0521">NADP</keyword>
<dbReference type="PIRSF" id="PIRSF000151">
    <property type="entry name" value="GPR"/>
    <property type="match status" value="1"/>
</dbReference>
<protein>
    <recommendedName>
        <fullName evidence="7">Gamma-glutamyl phosphate reductase</fullName>
        <shortName evidence="7">GPR</shortName>
        <ecNumber evidence="7">1.2.1.41</ecNumber>
    </recommendedName>
    <alternativeName>
        <fullName evidence="7">Glutamate-5-semialdehyde dehydrogenase</fullName>
    </alternativeName>
    <alternativeName>
        <fullName evidence="7">Glutamyl-gamma-semialdehyde dehydrogenase</fullName>
        <shortName evidence="7">GSA dehydrogenase</shortName>
    </alternativeName>
</protein>
<dbReference type="InterPro" id="IPR020593">
    <property type="entry name" value="G-glutamylP_reductase_CS"/>
</dbReference>
<dbReference type="OrthoDB" id="9809970at2"/>
<organism evidence="9 10">
    <name type="scientific">Tepidibacillus fermentans</name>
    <dbReference type="NCBI Taxonomy" id="1281767"/>
    <lineage>
        <taxon>Bacteria</taxon>
        <taxon>Bacillati</taxon>
        <taxon>Bacillota</taxon>
        <taxon>Bacilli</taxon>
        <taxon>Bacillales</taxon>
        <taxon>Bacillaceae</taxon>
        <taxon>Tepidibacillus</taxon>
    </lineage>
</organism>
<comment type="caution">
    <text evidence="9">The sequence shown here is derived from an EMBL/GenBank/DDBJ whole genome shotgun (WGS) entry which is preliminary data.</text>
</comment>
<dbReference type="PANTHER" id="PTHR11063:SF8">
    <property type="entry name" value="DELTA-1-PYRROLINE-5-CARBOXYLATE SYNTHASE"/>
    <property type="match status" value="1"/>
</dbReference>
<evidence type="ECO:0000256" key="7">
    <source>
        <dbReference type="HAMAP-Rule" id="MF_00412"/>
    </source>
</evidence>
<keyword evidence="10" id="KW-1185">Reference proteome</keyword>
<dbReference type="HAMAP" id="MF_00412">
    <property type="entry name" value="ProA"/>
    <property type="match status" value="1"/>
</dbReference>
<comment type="subcellular location">
    <subcellularLocation>
        <location evidence="7">Cytoplasm</location>
    </subcellularLocation>
</comment>
<comment type="catalytic activity">
    <reaction evidence="6 7">
        <text>L-glutamate 5-semialdehyde + phosphate + NADP(+) = L-glutamyl 5-phosphate + NADPH + H(+)</text>
        <dbReference type="Rhea" id="RHEA:19541"/>
        <dbReference type="ChEBI" id="CHEBI:15378"/>
        <dbReference type="ChEBI" id="CHEBI:43474"/>
        <dbReference type="ChEBI" id="CHEBI:57783"/>
        <dbReference type="ChEBI" id="CHEBI:58066"/>
        <dbReference type="ChEBI" id="CHEBI:58274"/>
        <dbReference type="ChEBI" id="CHEBI:58349"/>
        <dbReference type="EC" id="1.2.1.41"/>
    </reaction>
</comment>
<comment type="similarity">
    <text evidence="7">Belongs to the gamma-glutamyl phosphate reductase family.</text>
</comment>
<dbReference type="UniPathway" id="UPA00098">
    <property type="reaction ID" value="UER00360"/>
</dbReference>
<dbReference type="RefSeq" id="WP_132767070.1">
    <property type="nucleotide sequence ID" value="NZ_SMAB01000002.1"/>
</dbReference>
<dbReference type="GO" id="GO:0005737">
    <property type="term" value="C:cytoplasm"/>
    <property type="evidence" value="ECO:0007669"/>
    <property type="project" value="UniProtKB-SubCell"/>
</dbReference>
<keyword evidence="2 7" id="KW-0028">Amino-acid biosynthesis</keyword>
<dbReference type="Gene3D" id="3.40.605.10">
    <property type="entry name" value="Aldehyde Dehydrogenase, Chain A, domain 1"/>
    <property type="match status" value="1"/>
</dbReference>
<dbReference type="Pfam" id="PF00171">
    <property type="entry name" value="Aldedh"/>
    <property type="match status" value="1"/>
</dbReference>
<dbReference type="SUPFAM" id="SSF53720">
    <property type="entry name" value="ALDH-like"/>
    <property type="match status" value="1"/>
</dbReference>
<evidence type="ECO:0000259" key="8">
    <source>
        <dbReference type="Pfam" id="PF00171"/>
    </source>
</evidence>
<feature type="domain" description="Aldehyde dehydrogenase" evidence="8">
    <location>
        <begin position="75"/>
        <end position="286"/>
    </location>
</feature>
<accession>A0A4R3KKP3</accession>
<dbReference type="PROSITE" id="PS01223">
    <property type="entry name" value="PROA"/>
    <property type="match status" value="1"/>
</dbReference>
<evidence type="ECO:0000313" key="10">
    <source>
        <dbReference type="Proteomes" id="UP000295788"/>
    </source>
</evidence>
<dbReference type="GO" id="GO:0055129">
    <property type="term" value="P:L-proline biosynthetic process"/>
    <property type="evidence" value="ECO:0007669"/>
    <property type="project" value="UniProtKB-UniRule"/>
</dbReference>